<dbReference type="Proteomes" id="UP000604825">
    <property type="component" value="Unassembled WGS sequence"/>
</dbReference>
<comment type="caution">
    <text evidence="3">The sequence shown here is derived from an EMBL/GenBank/DDBJ whole genome shotgun (WGS) entry which is preliminary data.</text>
</comment>
<evidence type="ECO:0000256" key="1">
    <source>
        <dbReference type="SAM" id="Coils"/>
    </source>
</evidence>
<feature type="region of interest" description="Disordered" evidence="2">
    <location>
        <begin position="293"/>
        <end position="350"/>
    </location>
</feature>
<feature type="compositionally biased region" description="Basic and acidic residues" evidence="2">
    <location>
        <begin position="311"/>
        <end position="323"/>
    </location>
</feature>
<dbReference type="OrthoDB" id="649300at2759"/>
<evidence type="ECO:0000313" key="3">
    <source>
        <dbReference type="EMBL" id="CAD6225340.1"/>
    </source>
</evidence>
<feature type="compositionally biased region" description="Polar residues" evidence="2">
    <location>
        <begin position="293"/>
        <end position="306"/>
    </location>
</feature>
<evidence type="ECO:0008006" key="5">
    <source>
        <dbReference type="Google" id="ProtNLM"/>
    </source>
</evidence>
<proteinExistence type="predicted"/>
<feature type="compositionally biased region" description="Basic and acidic residues" evidence="2">
    <location>
        <begin position="608"/>
        <end position="618"/>
    </location>
</feature>
<gene>
    <name evidence="3" type="ORF">NCGR_LOCUS17430</name>
</gene>
<feature type="region of interest" description="Disordered" evidence="2">
    <location>
        <begin position="1"/>
        <end position="28"/>
    </location>
</feature>
<feature type="region of interest" description="Disordered" evidence="2">
    <location>
        <begin position="597"/>
        <end position="618"/>
    </location>
</feature>
<organism evidence="3 4">
    <name type="scientific">Miscanthus lutarioriparius</name>
    <dbReference type="NCBI Taxonomy" id="422564"/>
    <lineage>
        <taxon>Eukaryota</taxon>
        <taxon>Viridiplantae</taxon>
        <taxon>Streptophyta</taxon>
        <taxon>Embryophyta</taxon>
        <taxon>Tracheophyta</taxon>
        <taxon>Spermatophyta</taxon>
        <taxon>Magnoliopsida</taxon>
        <taxon>Liliopsida</taxon>
        <taxon>Poales</taxon>
        <taxon>Poaceae</taxon>
        <taxon>PACMAD clade</taxon>
        <taxon>Panicoideae</taxon>
        <taxon>Andropogonodae</taxon>
        <taxon>Andropogoneae</taxon>
        <taxon>Saccharinae</taxon>
        <taxon>Miscanthus</taxon>
    </lineage>
</organism>
<feature type="region of interest" description="Disordered" evidence="2">
    <location>
        <begin position="420"/>
        <end position="448"/>
    </location>
</feature>
<feature type="compositionally biased region" description="Polar residues" evidence="2">
    <location>
        <begin position="333"/>
        <end position="350"/>
    </location>
</feature>
<dbReference type="AlphaFoldDB" id="A0A811NI72"/>
<protein>
    <recommendedName>
        <fullName evidence="5">Myb-like domain-containing protein</fullName>
    </recommendedName>
</protein>
<name>A0A811NI72_9POAL</name>
<accession>A0A811NI72</accession>
<dbReference type="PANTHER" id="PTHR45224:SF10">
    <property type="entry name" value="OS09G0317700 PROTEIN"/>
    <property type="match status" value="1"/>
</dbReference>
<keyword evidence="4" id="KW-1185">Reference proteome</keyword>
<keyword evidence="1" id="KW-0175">Coiled coil</keyword>
<dbReference type="PANTHER" id="PTHR45224">
    <property type="entry name" value="OS01G0527900 PROTEIN-RELATED"/>
    <property type="match status" value="1"/>
</dbReference>
<dbReference type="EMBL" id="CAJGYO010000004">
    <property type="protein sequence ID" value="CAD6225340.1"/>
    <property type="molecule type" value="Genomic_DNA"/>
</dbReference>
<evidence type="ECO:0000313" key="4">
    <source>
        <dbReference type="Proteomes" id="UP000604825"/>
    </source>
</evidence>
<sequence>MDPRPPIGFSNGKSCPSEPPGKPNPVNLHSQFPQQISFSHPLYTMSAPHQQFPQQHLYPQNVQYVVVQPQYAPFSLPQLPPQPAGTMSMPPPASAGTMPLPALPLQPPIAGAVPFMSVSYSGTPHSVTGPDLQDTVSVDNEENAQPDRTSRRLRLNWTELESLRLINAWLNSFKLNSSRKNGVHWGNVTKLYNSSTPKDRRRSRNQLKLHWHKITMKMAHFYDCWCQIEKKYSSVQSDKMQLMDKTWVKYDEEARAMYLEEAKHHFTLGHLWKAVWDQPKWKSYISSLYSKGTKLSESGDCTSSSEDANDVSEKEMDDKDSMSAKKKREGKSKMSSPSIQLQQGIQSSVGPQNVLEKNNLVADTSRLCEFQPEKEKLMAGTLSFNELHHGNSVREDVPEKGRHPQDCKGLEHAMTVRCAPEKETDPQSSKMEKAKRKRKGNLSCPSSEVQEDIKRAMDLQRMLQKDREKMSEVQIQLSKEKLEMAKLKHQEAKEKKETTLYEKYTELLMADTQRFNDFQKEEHQKAVKCMGVMLFGKDGKKHLHRSINHAVITGASHAKIYGPIEYNSILSSNCRLKRYSGIVGLLHLYRKLNTKIGDSGAKSKRPKKESFIDDKEIK</sequence>
<reference evidence="3" key="1">
    <citation type="submission" date="2020-10" db="EMBL/GenBank/DDBJ databases">
        <authorList>
            <person name="Han B."/>
            <person name="Lu T."/>
            <person name="Zhao Q."/>
            <person name="Huang X."/>
            <person name="Zhao Y."/>
        </authorList>
    </citation>
    <scope>NUCLEOTIDE SEQUENCE</scope>
</reference>
<evidence type="ECO:0000256" key="2">
    <source>
        <dbReference type="SAM" id="MobiDB-lite"/>
    </source>
</evidence>
<feature type="coiled-coil region" evidence="1">
    <location>
        <begin position="456"/>
        <end position="497"/>
    </location>
</feature>